<protein>
    <recommendedName>
        <fullName evidence="3">Phosphoribosyltransferase domain-containing protein</fullName>
    </recommendedName>
</protein>
<proteinExistence type="predicted"/>
<dbReference type="Gene3D" id="3.40.50.2020">
    <property type="match status" value="1"/>
</dbReference>
<dbReference type="Proteomes" id="UP000179014">
    <property type="component" value="Unassembled WGS sequence"/>
</dbReference>
<evidence type="ECO:0000313" key="1">
    <source>
        <dbReference type="EMBL" id="OGG41014.1"/>
    </source>
</evidence>
<dbReference type="InterPro" id="IPR029057">
    <property type="entry name" value="PRTase-like"/>
</dbReference>
<dbReference type="CDD" id="cd06223">
    <property type="entry name" value="PRTases_typeI"/>
    <property type="match status" value="1"/>
</dbReference>
<evidence type="ECO:0000313" key="2">
    <source>
        <dbReference type="Proteomes" id="UP000179014"/>
    </source>
</evidence>
<accession>A0A1F6BVN2</accession>
<dbReference type="AlphaFoldDB" id="A0A1F6BVN2"/>
<sequence>MNDSAKFWQDMKSSQAVWEHSGDPRAPHVRLRNGHCSDGFIDSLQYLSAPSKLSLAANAMSHKLLEKVGVRPIWIFGSPMAGIPFATVVGIKMGVLRVGFTEKVGDKDQICRFDVAPGATFLDIEEMTTSGGTPQRLIDAVLKKNPGAQSLSCIGAFLIRCERRPAALLGKEIVPLVDLPELGVIYNEWGADCPLCAQGSRVITNAKKVWFDLLRTMKDPEYAVSGAVFAA</sequence>
<evidence type="ECO:0008006" key="3">
    <source>
        <dbReference type="Google" id="ProtNLM"/>
    </source>
</evidence>
<name>A0A1F6BVN2_9BACT</name>
<reference evidence="1 2" key="1">
    <citation type="journal article" date="2016" name="Nat. Commun.">
        <title>Thousands of microbial genomes shed light on interconnected biogeochemical processes in an aquifer system.</title>
        <authorList>
            <person name="Anantharaman K."/>
            <person name="Brown C.T."/>
            <person name="Hug L.A."/>
            <person name="Sharon I."/>
            <person name="Castelle C.J."/>
            <person name="Probst A.J."/>
            <person name="Thomas B.C."/>
            <person name="Singh A."/>
            <person name="Wilkins M.J."/>
            <person name="Karaoz U."/>
            <person name="Brodie E.L."/>
            <person name="Williams K.H."/>
            <person name="Hubbard S.S."/>
            <person name="Banfield J.F."/>
        </authorList>
    </citation>
    <scope>NUCLEOTIDE SEQUENCE [LARGE SCALE GENOMIC DNA]</scope>
</reference>
<dbReference type="STRING" id="1798474.A2118_01890"/>
<organism evidence="1 2">
    <name type="scientific">Candidatus Kaiserbacteria bacterium GWA2_50_9</name>
    <dbReference type="NCBI Taxonomy" id="1798474"/>
    <lineage>
        <taxon>Bacteria</taxon>
        <taxon>Candidatus Kaiseribacteriota</taxon>
    </lineage>
</organism>
<dbReference type="EMBL" id="MFKN01000019">
    <property type="protein sequence ID" value="OGG41014.1"/>
    <property type="molecule type" value="Genomic_DNA"/>
</dbReference>
<comment type="caution">
    <text evidence="1">The sequence shown here is derived from an EMBL/GenBank/DDBJ whole genome shotgun (WGS) entry which is preliminary data.</text>
</comment>
<dbReference type="SUPFAM" id="SSF53271">
    <property type="entry name" value="PRTase-like"/>
    <property type="match status" value="1"/>
</dbReference>
<gene>
    <name evidence="1" type="ORF">A2118_01890</name>
</gene>
<dbReference type="InterPro" id="IPR000836">
    <property type="entry name" value="PRTase_dom"/>
</dbReference>